<dbReference type="Pfam" id="PF12611">
    <property type="entry name" value="Flagellar_put"/>
    <property type="match status" value="1"/>
</dbReference>
<dbReference type="NCBIfam" id="TIGR02530">
    <property type="entry name" value="flg_new"/>
    <property type="match status" value="1"/>
</dbReference>
<evidence type="ECO:0008006" key="3">
    <source>
        <dbReference type="Google" id="ProtNLM"/>
    </source>
</evidence>
<dbReference type="AlphaFoldDB" id="A0A2U3AQT5"/>
<gene>
    <name evidence="1" type="ORF">DEX24_00965</name>
</gene>
<dbReference type="Proteomes" id="UP000245938">
    <property type="component" value="Unassembled WGS sequence"/>
</dbReference>
<dbReference type="EMBL" id="QFVR01000001">
    <property type="protein sequence ID" value="PWI26901.1"/>
    <property type="molecule type" value="Genomic_DNA"/>
</dbReference>
<evidence type="ECO:0000313" key="2">
    <source>
        <dbReference type="Proteomes" id="UP000245938"/>
    </source>
</evidence>
<organism evidence="1 2">
    <name type="scientific">Kurthia sibirica</name>
    <dbReference type="NCBI Taxonomy" id="202750"/>
    <lineage>
        <taxon>Bacteria</taxon>
        <taxon>Bacillati</taxon>
        <taxon>Bacillota</taxon>
        <taxon>Bacilli</taxon>
        <taxon>Bacillales</taxon>
        <taxon>Caryophanaceae</taxon>
        <taxon>Kurthia</taxon>
    </lineage>
</organism>
<reference evidence="1 2" key="1">
    <citation type="submission" date="2018-05" db="EMBL/GenBank/DDBJ databases">
        <title>Kurthia sibirica genome sequence.</title>
        <authorList>
            <person name="Maclea K.S."/>
            <person name="Goen A.E."/>
        </authorList>
    </citation>
    <scope>NUCLEOTIDE SEQUENCE [LARGE SCALE GENOMIC DNA]</scope>
    <source>
        <strain evidence="1 2">ATCC 49154</strain>
    </source>
</reference>
<proteinExistence type="predicted"/>
<protein>
    <recommendedName>
        <fullName evidence="3">Flagellar protein</fullName>
    </recommendedName>
</protein>
<dbReference type="OrthoDB" id="165650at2"/>
<comment type="caution">
    <text evidence="1">The sequence shown here is derived from an EMBL/GenBank/DDBJ whole genome shotgun (WGS) entry which is preliminary data.</text>
</comment>
<accession>A0A2U3AQT5</accession>
<dbReference type="RefSeq" id="WP_109304524.1">
    <property type="nucleotide sequence ID" value="NZ_BJUF01000001.1"/>
</dbReference>
<evidence type="ECO:0000313" key="1">
    <source>
        <dbReference type="EMBL" id="PWI26901.1"/>
    </source>
</evidence>
<name>A0A2U3AQT5_9BACL</name>
<sequence length="122" mass="13840">MKPIRLNQPMPIPQQQFKNKSVKQLPQNSFARILHTANQDIKVSKHAQQRIEQRKIDISATEWHAIEEKIVSAHKKGLNDALVLTKNAALIINVKNQTVITAMNRQEANDQIFTNIDGAIVL</sequence>
<keyword evidence="2" id="KW-1185">Reference proteome</keyword>
<dbReference type="InterPro" id="IPR013367">
    <property type="entry name" value="Flagellar_put"/>
</dbReference>